<accession>A0ACB6F339</accession>
<protein>
    <submittedName>
        <fullName evidence="1">Uncharacterized protein</fullName>
    </submittedName>
</protein>
<name>A0ACB6F339_9PLEO</name>
<proteinExistence type="predicted"/>
<comment type="caution">
    <text evidence="1">The sequence shown here is derived from an EMBL/GenBank/DDBJ whole genome shotgun (WGS) entry which is preliminary data.</text>
</comment>
<organism evidence="1 2">
    <name type="scientific">Alternaria gaisen</name>
    <dbReference type="NCBI Taxonomy" id="167740"/>
    <lineage>
        <taxon>Eukaryota</taxon>
        <taxon>Fungi</taxon>
        <taxon>Dikarya</taxon>
        <taxon>Ascomycota</taxon>
        <taxon>Pezizomycotina</taxon>
        <taxon>Dothideomycetes</taxon>
        <taxon>Pleosporomycetidae</taxon>
        <taxon>Pleosporales</taxon>
        <taxon>Pleosporineae</taxon>
        <taxon>Pleosporaceae</taxon>
        <taxon>Alternaria</taxon>
        <taxon>Alternaria sect. Alternaria</taxon>
    </lineage>
</organism>
<evidence type="ECO:0000313" key="1">
    <source>
        <dbReference type="EMBL" id="KAB2098750.1"/>
    </source>
</evidence>
<gene>
    <name evidence="1" type="ORF">AG0111_0g12987</name>
</gene>
<sequence>MPDAAKSQTASPSALARLEEDMKVYGLTTPELSTTQAESEQQVLWEWDDHRQDHYYWVAEGYFQYHKSGRVRPDGTPYGEVEGGQLLLEE</sequence>
<keyword evidence="2" id="KW-1185">Reference proteome</keyword>
<dbReference type="EMBL" id="PDWZ02000022">
    <property type="protein sequence ID" value="KAB2098750.1"/>
    <property type="molecule type" value="Genomic_DNA"/>
</dbReference>
<reference evidence="1 2" key="1">
    <citation type="journal article" date="2019" name="bioRxiv">
        <title>Genomics, evolutionary history and diagnostics of the Alternaria alternata species group including apple and Asian pear pathotypes.</title>
        <authorList>
            <person name="Armitage A.D."/>
            <person name="Cockerton H.M."/>
            <person name="Sreenivasaprasad S."/>
            <person name="Woodhall J.W."/>
            <person name="Lane C.R."/>
            <person name="Harrison R.J."/>
            <person name="Clarkson J.P."/>
        </authorList>
    </citation>
    <scope>NUCLEOTIDE SEQUENCE [LARGE SCALE GENOMIC DNA]</scope>
    <source>
        <strain evidence="1 2">FERA 650</strain>
    </source>
</reference>
<dbReference type="Proteomes" id="UP000293547">
    <property type="component" value="Unassembled WGS sequence"/>
</dbReference>
<evidence type="ECO:0000313" key="2">
    <source>
        <dbReference type="Proteomes" id="UP000293547"/>
    </source>
</evidence>